<dbReference type="EMBL" id="FQWM01000002">
    <property type="protein sequence ID" value="SHH02355.1"/>
    <property type="molecule type" value="Genomic_DNA"/>
</dbReference>
<evidence type="ECO:0000256" key="1">
    <source>
        <dbReference type="SAM" id="MobiDB-lite"/>
    </source>
</evidence>
<gene>
    <name evidence="2" type="ORF">SAMN04488044_1854</name>
</gene>
<feature type="compositionally biased region" description="Acidic residues" evidence="1">
    <location>
        <begin position="146"/>
        <end position="155"/>
    </location>
</feature>
<feature type="compositionally biased region" description="Polar residues" evidence="1">
    <location>
        <begin position="1"/>
        <end position="19"/>
    </location>
</feature>
<reference evidence="3" key="1">
    <citation type="submission" date="2016-11" db="EMBL/GenBank/DDBJ databases">
        <authorList>
            <person name="Varghese N."/>
            <person name="Submissions S."/>
        </authorList>
    </citation>
    <scope>NUCLEOTIDE SEQUENCE [LARGE SCALE GENOMIC DNA]</scope>
    <source>
        <strain evidence="3">DSM 28223</strain>
    </source>
</reference>
<sequence>MTDTSGLETKARQQVSDLSQKAKEVASEKVRRTVDSAQSQTAAEVQATADAAQAASRSFEPGSMQAQATDFVAAQLADAAHRVRTVDLEETAAEVVGFARRNPLIFIGAAALAGFAATRFMKATAEEPARLPAPMPQDPYTRAYPTEEETSYGTS</sequence>
<name>A0A1M5PKQ6_9RHOB</name>
<evidence type="ECO:0000313" key="3">
    <source>
        <dbReference type="Proteomes" id="UP000184211"/>
    </source>
</evidence>
<dbReference type="OrthoDB" id="7860652at2"/>
<proteinExistence type="predicted"/>
<dbReference type="AlphaFoldDB" id="A0A1M5PKQ6"/>
<evidence type="ECO:0000313" key="2">
    <source>
        <dbReference type="EMBL" id="SHH02355.1"/>
    </source>
</evidence>
<protein>
    <submittedName>
        <fullName evidence="2">Uncharacterized protein</fullName>
    </submittedName>
</protein>
<accession>A0A1M5PKQ6</accession>
<organism evidence="2 3">
    <name type="scientific">Cognatishimia maritima</name>
    <dbReference type="NCBI Taxonomy" id="870908"/>
    <lineage>
        <taxon>Bacteria</taxon>
        <taxon>Pseudomonadati</taxon>
        <taxon>Pseudomonadota</taxon>
        <taxon>Alphaproteobacteria</taxon>
        <taxon>Rhodobacterales</taxon>
        <taxon>Paracoccaceae</taxon>
        <taxon>Cognatishimia</taxon>
    </lineage>
</organism>
<dbReference type="RefSeq" id="WP_072792615.1">
    <property type="nucleotide sequence ID" value="NZ_FQWM01000002.1"/>
</dbReference>
<feature type="compositionally biased region" description="Basic and acidic residues" evidence="1">
    <location>
        <begin position="20"/>
        <end position="34"/>
    </location>
</feature>
<feature type="region of interest" description="Disordered" evidence="1">
    <location>
        <begin position="1"/>
        <end position="45"/>
    </location>
</feature>
<dbReference type="Proteomes" id="UP000184211">
    <property type="component" value="Unassembled WGS sequence"/>
</dbReference>
<feature type="region of interest" description="Disordered" evidence="1">
    <location>
        <begin position="126"/>
        <end position="155"/>
    </location>
</feature>
<keyword evidence="3" id="KW-1185">Reference proteome</keyword>
<dbReference type="STRING" id="870908.SAMN04488044_1854"/>